<keyword evidence="4 12" id="KW-0813">Transport</keyword>
<comment type="similarity">
    <text evidence="2 12">Belongs to the ATPase protein 8 family.</text>
</comment>
<keyword evidence="5 12" id="KW-0138">CF(0)</keyword>
<evidence type="ECO:0000256" key="5">
    <source>
        <dbReference type="ARBA" id="ARBA00022547"/>
    </source>
</evidence>
<keyword evidence="11 13" id="KW-0472">Membrane</keyword>
<keyword evidence="8 13" id="KW-1133">Transmembrane helix</keyword>
<dbReference type="AlphaFoldDB" id="A0A411NHG8"/>
<evidence type="ECO:0000256" key="6">
    <source>
        <dbReference type="ARBA" id="ARBA00022692"/>
    </source>
</evidence>
<dbReference type="GO" id="GO:0031966">
    <property type="term" value="C:mitochondrial membrane"/>
    <property type="evidence" value="ECO:0007669"/>
    <property type="project" value="UniProtKB-SubCell"/>
</dbReference>
<dbReference type="EMBL" id="MK281356">
    <property type="protein sequence ID" value="QBF44132.1"/>
    <property type="molecule type" value="Genomic_DNA"/>
</dbReference>
<evidence type="ECO:0000256" key="4">
    <source>
        <dbReference type="ARBA" id="ARBA00022448"/>
    </source>
</evidence>
<dbReference type="GO" id="GO:0015078">
    <property type="term" value="F:proton transmembrane transporter activity"/>
    <property type="evidence" value="ECO:0007669"/>
    <property type="project" value="InterPro"/>
</dbReference>
<comment type="subcellular location">
    <subcellularLocation>
        <location evidence="1 12">Mitochondrion membrane</location>
        <topology evidence="1 12">Single-pass membrane protein</topology>
    </subcellularLocation>
</comment>
<evidence type="ECO:0000256" key="12">
    <source>
        <dbReference type="RuleBase" id="RU003661"/>
    </source>
</evidence>
<evidence type="ECO:0000256" key="8">
    <source>
        <dbReference type="ARBA" id="ARBA00022989"/>
    </source>
</evidence>
<comment type="subunit">
    <text evidence="3">F-type ATPases have 2 components, CF(1) - the catalytic core - and CF(0) - the membrane proton channel.</text>
</comment>
<reference evidence="14" key="1">
    <citation type="journal article" date="2019" name="Int. J. Mol. Sci.">
        <title>Mitochondrial Genomes Provide Insights into the Phylogeny of Culicomorpha (Insecta: Diptera).</title>
        <authorList>
            <person name="Zhang X."/>
            <person name="Kang Z."/>
            <person name="Ding S."/>
            <person name="Wang Y."/>
            <person name="Borkent C."/>
            <person name="Saigusa T."/>
            <person name="Yang D."/>
        </authorList>
    </citation>
    <scope>NUCLEOTIDE SEQUENCE</scope>
</reference>
<evidence type="ECO:0000256" key="2">
    <source>
        <dbReference type="ARBA" id="ARBA00008892"/>
    </source>
</evidence>
<keyword evidence="7 12" id="KW-0375">Hydrogen ion transport</keyword>
<dbReference type="Pfam" id="PF00895">
    <property type="entry name" value="ATP-synt_8"/>
    <property type="match status" value="1"/>
</dbReference>
<keyword evidence="6 12" id="KW-0812">Transmembrane</keyword>
<geneLocation type="mitochondrion" evidence="14"/>
<proteinExistence type="inferred from homology"/>
<organism evidence="14">
    <name type="scientific">Chaoborus sp. ZK-2019</name>
    <dbReference type="NCBI Taxonomy" id="2527953"/>
    <lineage>
        <taxon>Eukaryota</taxon>
        <taxon>Metazoa</taxon>
        <taxon>Ecdysozoa</taxon>
        <taxon>Arthropoda</taxon>
        <taxon>Hexapoda</taxon>
        <taxon>Insecta</taxon>
        <taxon>Pterygota</taxon>
        <taxon>Neoptera</taxon>
        <taxon>Endopterygota</taxon>
        <taxon>Diptera</taxon>
        <taxon>Nematocera</taxon>
        <taxon>Culicoidea</taxon>
        <taxon>Chaoboridae</taxon>
        <taxon>Chaoborus</taxon>
    </lineage>
</organism>
<evidence type="ECO:0000313" key="14">
    <source>
        <dbReference type="EMBL" id="QBF44132.1"/>
    </source>
</evidence>
<evidence type="ECO:0000256" key="11">
    <source>
        <dbReference type="ARBA" id="ARBA00023136"/>
    </source>
</evidence>
<evidence type="ECO:0000256" key="7">
    <source>
        <dbReference type="ARBA" id="ARBA00022781"/>
    </source>
</evidence>
<evidence type="ECO:0000256" key="3">
    <source>
        <dbReference type="ARBA" id="ARBA00011291"/>
    </source>
</evidence>
<keyword evidence="10 12" id="KW-0496">Mitochondrion</keyword>
<accession>A0A411NHG8</accession>
<evidence type="ECO:0000256" key="13">
    <source>
        <dbReference type="SAM" id="Phobius"/>
    </source>
</evidence>
<dbReference type="InterPro" id="IPR001421">
    <property type="entry name" value="ATP8_metazoa"/>
</dbReference>
<protein>
    <recommendedName>
        <fullName evidence="12">ATP synthase complex subunit 8</fullName>
    </recommendedName>
</protein>
<feature type="transmembrane region" description="Helical" evidence="13">
    <location>
        <begin position="6"/>
        <end position="30"/>
    </location>
</feature>
<name>A0A411NHG8_9DIPT</name>
<gene>
    <name evidence="14" type="primary">ATP8</name>
</gene>
<dbReference type="GO" id="GO:0045259">
    <property type="term" value="C:proton-transporting ATP synthase complex"/>
    <property type="evidence" value="ECO:0007669"/>
    <property type="project" value="UniProtKB-KW"/>
</dbReference>
<evidence type="ECO:0000256" key="1">
    <source>
        <dbReference type="ARBA" id="ARBA00004304"/>
    </source>
</evidence>
<keyword evidence="9 12" id="KW-0406">Ion transport</keyword>
<sequence length="53" mass="6667">MPQMAPMNWLILFIFFFSIFILFNFFNFYISIPQKNPKKSNYFYKTSILNWKW</sequence>
<dbReference type="GO" id="GO:0015986">
    <property type="term" value="P:proton motive force-driven ATP synthesis"/>
    <property type="evidence" value="ECO:0007669"/>
    <property type="project" value="InterPro"/>
</dbReference>
<evidence type="ECO:0000256" key="10">
    <source>
        <dbReference type="ARBA" id="ARBA00023128"/>
    </source>
</evidence>
<evidence type="ECO:0000256" key="9">
    <source>
        <dbReference type="ARBA" id="ARBA00023065"/>
    </source>
</evidence>